<keyword evidence="3 5" id="KW-1133">Transmembrane helix</keyword>
<dbReference type="InterPro" id="IPR001129">
    <property type="entry name" value="Membr-assoc_MAPEG"/>
</dbReference>
<dbReference type="InterPro" id="IPR023352">
    <property type="entry name" value="MAPEG-like_dom_sf"/>
</dbReference>
<organism evidence="6 7">
    <name type="scientific">Undibacterium cyanobacteriorum</name>
    <dbReference type="NCBI Taxonomy" id="3073561"/>
    <lineage>
        <taxon>Bacteria</taxon>
        <taxon>Pseudomonadati</taxon>
        <taxon>Pseudomonadota</taxon>
        <taxon>Betaproteobacteria</taxon>
        <taxon>Burkholderiales</taxon>
        <taxon>Oxalobacteraceae</taxon>
        <taxon>Undibacterium</taxon>
    </lineage>
</organism>
<reference evidence="6" key="1">
    <citation type="submission" date="2023-09" db="EMBL/GenBank/DDBJ databases">
        <title>Undibacterium sp. 20NA77.5 isolated from freshwater.</title>
        <authorList>
            <person name="Le V."/>
            <person name="Ko S.-R."/>
            <person name="Ahn C.-Y."/>
            <person name="Oh H.-M."/>
        </authorList>
    </citation>
    <scope>NUCLEOTIDE SEQUENCE</scope>
    <source>
        <strain evidence="6">20NA77.5</strain>
    </source>
</reference>
<evidence type="ECO:0000256" key="4">
    <source>
        <dbReference type="ARBA" id="ARBA00023136"/>
    </source>
</evidence>
<dbReference type="EMBL" id="CP133720">
    <property type="protein sequence ID" value="WMW80861.1"/>
    <property type="molecule type" value="Genomic_DNA"/>
</dbReference>
<keyword evidence="2 5" id="KW-0812">Transmembrane</keyword>
<dbReference type="PANTHER" id="PTHR35814:SF1">
    <property type="entry name" value="GLUTATHIONE S-TRANSFERASE-RELATED"/>
    <property type="match status" value="1"/>
</dbReference>
<dbReference type="Pfam" id="PF01124">
    <property type="entry name" value="MAPEG"/>
    <property type="match status" value="1"/>
</dbReference>
<protein>
    <submittedName>
        <fullName evidence="6">MAPEG family protein</fullName>
    </submittedName>
</protein>
<dbReference type="Proteomes" id="UP001181355">
    <property type="component" value="Chromosome"/>
</dbReference>
<name>A0ABY9RLI6_9BURK</name>
<dbReference type="PANTHER" id="PTHR35814">
    <property type="match status" value="1"/>
</dbReference>
<dbReference type="RefSeq" id="WP_309482352.1">
    <property type="nucleotide sequence ID" value="NZ_CP133720.1"/>
</dbReference>
<sequence length="131" mass="14614">MHVLPLYAAVLGLIYVGLSFRTIGLRRKLRLSLGDGGDKALNRAIRVHSNFAEYVPLALILLFLLESQAYSRVLVHIFASMLVVGRVLHAYGVSQLKEKLIFRTTGMLLTLFSLIFTCLVLLYTVYEGTAV</sequence>
<gene>
    <name evidence="6" type="ORF">RF679_00935</name>
</gene>
<feature type="transmembrane region" description="Helical" evidence="5">
    <location>
        <begin position="6"/>
        <end position="24"/>
    </location>
</feature>
<evidence type="ECO:0000256" key="5">
    <source>
        <dbReference type="SAM" id="Phobius"/>
    </source>
</evidence>
<evidence type="ECO:0000256" key="1">
    <source>
        <dbReference type="ARBA" id="ARBA00004370"/>
    </source>
</evidence>
<feature type="transmembrane region" description="Helical" evidence="5">
    <location>
        <begin position="100"/>
        <end position="126"/>
    </location>
</feature>
<evidence type="ECO:0000313" key="6">
    <source>
        <dbReference type="EMBL" id="WMW80861.1"/>
    </source>
</evidence>
<keyword evidence="7" id="KW-1185">Reference proteome</keyword>
<keyword evidence="4 5" id="KW-0472">Membrane</keyword>
<evidence type="ECO:0000256" key="2">
    <source>
        <dbReference type="ARBA" id="ARBA00022692"/>
    </source>
</evidence>
<evidence type="ECO:0000313" key="7">
    <source>
        <dbReference type="Proteomes" id="UP001181355"/>
    </source>
</evidence>
<feature type="transmembrane region" description="Helical" evidence="5">
    <location>
        <begin position="45"/>
        <end position="64"/>
    </location>
</feature>
<accession>A0ABY9RLI6</accession>
<proteinExistence type="predicted"/>
<comment type="subcellular location">
    <subcellularLocation>
        <location evidence="1">Membrane</location>
    </subcellularLocation>
</comment>
<dbReference type="Gene3D" id="1.20.120.550">
    <property type="entry name" value="Membrane associated eicosanoid/glutathione metabolism-like domain"/>
    <property type="match status" value="1"/>
</dbReference>
<evidence type="ECO:0000256" key="3">
    <source>
        <dbReference type="ARBA" id="ARBA00022989"/>
    </source>
</evidence>
<dbReference type="SUPFAM" id="SSF161084">
    <property type="entry name" value="MAPEG domain-like"/>
    <property type="match status" value="1"/>
</dbReference>
<feature type="transmembrane region" description="Helical" evidence="5">
    <location>
        <begin position="70"/>
        <end position="88"/>
    </location>
</feature>